<evidence type="ECO:0000259" key="1">
    <source>
        <dbReference type="Pfam" id="PF00884"/>
    </source>
</evidence>
<dbReference type="PANTHER" id="PTHR46615:SF1">
    <property type="entry name" value="ARYLSULFATASE K"/>
    <property type="match status" value="1"/>
</dbReference>
<dbReference type="RefSeq" id="WP_131015346.1">
    <property type="nucleotide sequence ID" value="NZ_SIRE01000015.1"/>
</dbReference>
<comment type="caution">
    <text evidence="2">The sequence shown here is derived from an EMBL/GenBank/DDBJ whole genome shotgun (WGS) entry which is preliminary data.</text>
</comment>
<organism evidence="2 3">
    <name type="scientific">Paenibacillus thalictri</name>
    <dbReference type="NCBI Taxonomy" id="2527873"/>
    <lineage>
        <taxon>Bacteria</taxon>
        <taxon>Bacillati</taxon>
        <taxon>Bacillota</taxon>
        <taxon>Bacilli</taxon>
        <taxon>Bacillales</taxon>
        <taxon>Paenibacillaceae</taxon>
        <taxon>Paenibacillus</taxon>
    </lineage>
</organism>
<accession>A0A4V2J3W1</accession>
<dbReference type="OrthoDB" id="9762324at2"/>
<dbReference type="EMBL" id="SIRE01000015">
    <property type="protein sequence ID" value="TBL76000.1"/>
    <property type="molecule type" value="Genomic_DNA"/>
</dbReference>
<dbReference type="SUPFAM" id="SSF53649">
    <property type="entry name" value="Alkaline phosphatase-like"/>
    <property type="match status" value="1"/>
</dbReference>
<name>A0A4V2J3W1_9BACL</name>
<dbReference type="Proteomes" id="UP000293142">
    <property type="component" value="Unassembled WGS sequence"/>
</dbReference>
<dbReference type="Gene3D" id="3.40.720.10">
    <property type="entry name" value="Alkaline Phosphatase, subunit A"/>
    <property type="match status" value="1"/>
</dbReference>
<dbReference type="CDD" id="cd16035">
    <property type="entry name" value="sulfatase_like"/>
    <property type="match status" value="1"/>
</dbReference>
<gene>
    <name evidence="2" type="ORF">EYB31_20805</name>
</gene>
<dbReference type="PANTHER" id="PTHR46615">
    <property type="entry name" value="ARYLSULFATASE K"/>
    <property type="match status" value="1"/>
</dbReference>
<dbReference type="GO" id="GO:0004065">
    <property type="term" value="F:arylsulfatase activity"/>
    <property type="evidence" value="ECO:0007669"/>
    <property type="project" value="TreeGrafter"/>
</dbReference>
<sequence>MAESSRNGKQPNFLLLIVDEERYPPVYESPETRAWCRQNMPAHTLLRTHSMEFDRHYIGSAACCPSRATMFTGHYPSLHGVTQTNGIAKSAFDSDMFWLNRNTVPTMGSYFREAGYQTYYKGKWHISYEDIVVPGTHDDVPSYNPANGVPDPQREELYLHADPLDAFGFSSWIGPEPHGRNPRNSASSAAVGLSGRDVVYGAETVELLEALDRQKQADPNAKPWLLVASFVNPHDITLYGSLTAHLPQLFRFEVDPMPQVPAPPTLNERLDMKPRCQASYRDIYPRALQPILNQPFYRKLYYQLQKNADQQMMRVLDALDRSAFGDDTIVIFTSDHGDLLGAHSHLHQKMYCAYEEVLHVPFLIHNKRLFPQRRHFPALTSHLDLLPTMLGLAGADADDIQRRLQGSFADVRPLVGRNLTPYVFGDKSIAEIADQPIYFMTDDEITRGQHQISPLGRPYPAVVQPNHIETVIAPLGDGPHKQLWKYSRYFDNPQFWSEPGVRDETVEVSGAGPQQEGTASEVTASCAVSVKTVPVPEEYELYNLTEDPLEVYNLAHSTWATSESELFRQQMAIILDEQRQRKRLTPALSTLSHFGP</sequence>
<protein>
    <submittedName>
        <fullName evidence="2">Arylsulfatase</fullName>
    </submittedName>
</protein>
<dbReference type="Pfam" id="PF00884">
    <property type="entry name" value="Sulfatase"/>
    <property type="match status" value="1"/>
</dbReference>
<dbReference type="InterPro" id="IPR017850">
    <property type="entry name" value="Alkaline_phosphatase_core_sf"/>
</dbReference>
<dbReference type="InterPro" id="IPR000917">
    <property type="entry name" value="Sulfatase_N"/>
</dbReference>
<dbReference type="GO" id="GO:0015024">
    <property type="term" value="F:glucuronate-2-sulfatase activity"/>
    <property type="evidence" value="ECO:0007669"/>
    <property type="project" value="TreeGrafter"/>
</dbReference>
<keyword evidence="3" id="KW-1185">Reference proteome</keyword>
<reference evidence="2 3" key="1">
    <citation type="submission" date="2019-02" db="EMBL/GenBank/DDBJ databases">
        <title>Paenibacillus sp. nov., isolated from surface-sterilized tissue of Thalictrum simplex L.</title>
        <authorList>
            <person name="Tuo L."/>
        </authorList>
    </citation>
    <scope>NUCLEOTIDE SEQUENCE [LARGE SCALE GENOMIC DNA]</scope>
    <source>
        <strain evidence="2 3">N2SHLJ1</strain>
    </source>
</reference>
<feature type="domain" description="Sulfatase N-terminal" evidence="1">
    <location>
        <begin position="11"/>
        <end position="395"/>
    </location>
</feature>
<evidence type="ECO:0000313" key="3">
    <source>
        <dbReference type="Proteomes" id="UP000293142"/>
    </source>
</evidence>
<evidence type="ECO:0000313" key="2">
    <source>
        <dbReference type="EMBL" id="TBL76000.1"/>
    </source>
</evidence>
<dbReference type="InterPro" id="IPR051849">
    <property type="entry name" value="GAG-degrading_sulfatase"/>
</dbReference>
<dbReference type="AlphaFoldDB" id="A0A4V2J3W1"/>
<proteinExistence type="predicted"/>